<dbReference type="AlphaFoldDB" id="A0A5C7HFJ2"/>
<dbReference type="OrthoDB" id="1918565at2759"/>
<sequence>MISFTTPRDACRLACVSTIFRSAADSDIVWDRFLRPISHLESVSSSSKKELYLCHNLIHNGKLSFWFDRPSGKKCYMISPRELYSVGNDCPMLWIYPIDEAHNNFSIPDCR</sequence>
<evidence type="ECO:0000313" key="2">
    <source>
        <dbReference type="Proteomes" id="UP000323000"/>
    </source>
</evidence>
<organism evidence="1 2">
    <name type="scientific">Acer yangbiense</name>
    <dbReference type="NCBI Taxonomy" id="1000413"/>
    <lineage>
        <taxon>Eukaryota</taxon>
        <taxon>Viridiplantae</taxon>
        <taxon>Streptophyta</taxon>
        <taxon>Embryophyta</taxon>
        <taxon>Tracheophyta</taxon>
        <taxon>Spermatophyta</taxon>
        <taxon>Magnoliopsida</taxon>
        <taxon>eudicotyledons</taxon>
        <taxon>Gunneridae</taxon>
        <taxon>Pentapetalae</taxon>
        <taxon>rosids</taxon>
        <taxon>malvids</taxon>
        <taxon>Sapindales</taxon>
        <taxon>Sapindaceae</taxon>
        <taxon>Hippocastanoideae</taxon>
        <taxon>Acereae</taxon>
        <taxon>Acer</taxon>
    </lineage>
</organism>
<accession>A0A5C7HFJ2</accession>
<dbReference type="EMBL" id="VAHF01000008">
    <property type="protein sequence ID" value="TXG55903.1"/>
    <property type="molecule type" value="Genomic_DNA"/>
</dbReference>
<protein>
    <recommendedName>
        <fullName evidence="3">F-box domain-containing protein</fullName>
    </recommendedName>
</protein>
<dbReference type="PANTHER" id="PTHR32278:SF111">
    <property type="entry name" value="F-BOX PROTEIN PP2-B12-RELATED"/>
    <property type="match status" value="1"/>
</dbReference>
<reference evidence="2" key="1">
    <citation type="journal article" date="2019" name="Gigascience">
        <title>De novo genome assembly of the endangered Acer yangbiense, a plant species with extremely small populations endemic to Yunnan Province, China.</title>
        <authorList>
            <person name="Yang J."/>
            <person name="Wariss H.M."/>
            <person name="Tao L."/>
            <person name="Zhang R."/>
            <person name="Yun Q."/>
            <person name="Hollingsworth P."/>
            <person name="Dao Z."/>
            <person name="Luo G."/>
            <person name="Guo H."/>
            <person name="Ma Y."/>
            <person name="Sun W."/>
        </authorList>
    </citation>
    <scope>NUCLEOTIDE SEQUENCE [LARGE SCALE GENOMIC DNA]</scope>
    <source>
        <strain evidence="2">cv. Malutang</strain>
    </source>
</reference>
<dbReference type="PANTHER" id="PTHR32278">
    <property type="entry name" value="F-BOX DOMAIN-CONTAINING PROTEIN"/>
    <property type="match status" value="1"/>
</dbReference>
<name>A0A5C7HFJ2_9ROSI</name>
<gene>
    <name evidence="1" type="ORF">EZV62_017216</name>
</gene>
<dbReference type="InterPro" id="IPR036047">
    <property type="entry name" value="F-box-like_dom_sf"/>
</dbReference>
<evidence type="ECO:0000313" key="1">
    <source>
        <dbReference type="EMBL" id="TXG55903.1"/>
    </source>
</evidence>
<evidence type="ECO:0008006" key="3">
    <source>
        <dbReference type="Google" id="ProtNLM"/>
    </source>
</evidence>
<dbReference type="Proteomes" id="UP000323000">
    <property type="component" value="Chromosome 8"/>
</dbReference>
<keyword evidence="2" id="KW-1185">Reference proteome</keyword>
<dbReference type="SUPFAM" id="SSF81383">
    <property type="entry name" value="F-box domain"/>
    <property type="match status" value="1"/>
</dbReference>
<dbReference type="CDD" id="cd22162">
    <property type="entry name" value="F-box_AtSKIP3-like"/>
    <property type="match status" value="1"/>
</dbReference>
<comment type="caution">
    <text evidence="1">The sequence shown here is derived from an EMBL/GenBank/DDBJ whole genome shotgun (WGS) entry which is preliminary data.</text>
</comment>
<dbReference type="Gene3D" id="1.20.1280.50">
    <property type="match status" value="1"/>
</dbReference>
<proteinExistence type="predicted"/>